<organism evidence="9 10">
    <name type="scientific">Paeniroseomonas aquatica</name>
    <dbReference type="NCBI Taxonomy" id="373043"/>
    <lineage>
        <taxon>Bacteria</taxon>
        <taxon>Pseudomonadati</taxon>
        <taxon>Pseudomonadota</taxon>
        <taxon>Alphaproteobacteria</taxon>
        <taxon>Acetobacterales</taxon>
        <taxon>Acetobacteraceae</taxon>
        <taxon>Paeniroseomonas</taxon>
    </lineage>
</organism>
<dbReference type="InterPro" id="IPR023214">
    <property type="entry name" value="HAD_sf"/>
</dbReference>
<dbReference type="SFLD" id="SFLDG01141">
    <property type="entry name" value="C2.B.1:_Sucrose_Phosphatase_Li"/>
    <property type="match status" value="1"/>
</dbReference>
<gene>
    <name evidence="9" type="ORF">QWZ14_30855</name>
</gene>
<dbReference type="PANTHER" id="PTHR46039">
    <property type="entry name" value="SUCROSE-PHOSPHATE SYNTHASE 3-RELATED"/>
    <property type="match status" value="1"/>
</dbReference>
<sequence>MALGGCLKARPVHFGLTADTGGHIAYVLEAAANQAQSPDVSAISLVTRLFEDDRLGLEHARPAERLNDKIQIHRIATSCRAYLEKEALGRELPEFKEAFCRHLAALPALPDVIHAHFADAAAVAMHAKARYGIPFVYTPHALGINKRNEVSPDPGLDLRIEAERQAIASADAIIVSSHDEADQQIAAYGVEARTRTFRMAPGVPQHHGSLAGSGPAIRLDKWLMDPAKPIILAVARPVRKKNLAALVRAYSGNPGLQALANLVILAGQHDGYHGSAEESQVIQELRQLCLAPALQGRVALPPRHAAADVAALYERAAAGGIFVNPALHEPFGLTLIEAAAAGVPVVATRHGGPAEIVGTLGHGLLIDPRDETAIGTACLSLLTDPDRHARFAAAARRNIHHYCWSSYAGRSIALYGALRRQPRLLACDIDGTLTGCPTAAEAFATWRAERRLPFVVATGRSFDAAQAILREWRLPQPDAYIVDVGTRLMLPVADGDWVECATYAEHLTEDWNRPAVAATLAGLALTPQPSANDGQYKFSFFGRPDEADAIRAALAAAGLAARVIHSHGRLIDVLAPRGGKAAAIAAYAKRQGMTLADCVAAGDSGNDLDMLDACGHAIVVGNADGDLDGLRRRHGLHRAAGRHAAGVMEGLAALGLSDAAA</sequence>
<dbReference type="Pfam" id="PF00534">
    <property type="entry name" value="Glycos_transf_1"/>
    <property type="match status" value="1"/>
</dbReference>
<dbReference type="Proteomes" id="UP001529369">
    <property type="component" value="Unassembled WGS sequence"/>
</dbReference>
<accession>A0ABT8AHF4</accession>
<comment type="caution">
    <text evidence="9">The sequence shown here is derived from an EMBL/GenBank/DDBJ whole genome shotgun (WGS) entry which is preliminary data.</text>
</comment>
<keyword evidence="3" id="KW-0328">Glycosyltransferase</keyword>
<dbReference type="Pfam" id="PF05116">
    <property type="entry name" value="S6PP"/>
    <property type="match status" value="1"/>
</dbReference>
<comment type="catalytic activity">
    <reaction evidence="5">
        <text>beta-D-fructose 6-phosphate + UDP-alpha-D-glucose = sucrose 6(F)-phosphate + UDP + H(+)</text>
        <dbReference type="Rhea" id="RHEA:22172"/>
        <dbReference type="ChEBI" id="CHEBI:15378"/>
        <dbReference type="ChEBI" id="CHEBI:57634"/>
        <dbReference type="ChEBI" id="CHEBI:57723"/>
        <dbReference type="ChEBI" id="CHEBI:58223"/>
        <dbReference type="ChEBI" id="CHEBI:58885"/>
        <dbReference type="EC" id="2.4.1.14"/>
    </reaction>
</comment>
<evidence type="ECO:0000256" key="4">
    <source>
        <dbReference type="ARBA" id="ARBA00022679"/>
    </source>
</evidence>
<comment type="similarity">
    <text evidence="1">Belongs to the glycosyltransferase 1 family.</text>
</comment>
<dbReference type="InterPro" id="IPR006380">
    <property type="entry name" value="SPP-like_dom"/>
</dbReference>
<evidence type="ECO:0000256" key="2">
    <source>
        <dbReference type="ARBA" id="ARBA00012536"/>
    </source>
</evidence>
<dbReference type="SFLD" id="SFLDS00003">
    <property type="entry name" value="Haloacid_Dehalogenase"/>
    <property type="match status" value="1"/>
</dbReference>
<evidence type="ECO:0000259" key="7">
    <source>
        <dbReference type="Pfam" id="PF05116"/>
    </source>
</evidence>
<dbReference type="InterPro" id="IPR044161">
    <property type="entry name" value="SPS"/>
</dbReference>
<dbReference type="InterPro" id="IPR028098">
    <property type="entry name" value="Glyco_trans_4-like_N"/>
</dbReference>
<dbReference type="SFLD" id="SFLDG01140">
    <property type="entry name" value="C2.B:_Phosphomannomutase_and_P"/>
    <property type="match status" value="1"/>
</dbReference>
<dbReference type="InterPro" id="IPR036412">
    <property type="entry name" value="HAD-like_sf"/>
</dbReference>
<dbReference type="InterPro" id="IPR006379">
    <property type="entry name" value="HAD-SF_hydro_IIB"/>
</dbReference>
<dbReference type="SUPFAM" id="SSF56784">
    <property type="entry name" value="HAD-like"/>
    <property type="match status" value="1"/>
</dbReference>
<evidence type="ECO:0000259" key="8">
    <source>
        <dbReference type="Pfam" id="PF13439"/>
    </source>
</evidence>
<dbReference type="Pfam" id="PF13439">
    <property type="entry name" value="Glyco_transf_4"/>
    <property type="match status" value="1"/>
</dbReference>
<evidence type="ECO:0000313" key="9">
    <source>
        <dbReference type="EMBL" id="MDN3568799.1"/>
    </source>
</evidence>
<reference evidence="10" key="1">
    <citation type="journal article" date="2019" name="Int. J. Syst. Evol. Microbiol.">
        <title>The Global Catalogue of Microorganisms (GCM) 10K type strain sequencing project: providing services to taxonomists for standard genome sequencing and annotation.</title>
        <authorList>
            <consortium name="The Broad Institute Genomics Platform"/>
            <consortium name="The Broad Institute Genome Sequencing Center for Infectious Disease"/>
            <person name="Wu L."/>
            <person name="Ma J."/>
        </authorList>
    </citation>
    <scope>NUCLEOTIDE SEQUENCE [LARGE SCALE GENOMIC DNA]</scope>
    <source>
        <strain evidence="10">CECT 7131</strain>
    </source>
</reference>
<proteinExistence type="inferred from homology"/>
<dbReference type="EMBL" id="JAUFPN010000306">
    <property type="protein sequence ID" value="MDN3568799.1"/>
    <property type="molecule type" value="Genomic_DNA"/>
</dbReference>
<dbReference type="RefSeq" id="WP_290320924.1">
    <property type="nucleotide sequence ID" value="NZ_JAUFPN010000306.1"/>
</dbReference>
<name>A0ABT8AHF4_9PROT</name>
<evidence type="ECO:0000256" key="3">
    <source>
        <dbReference type="ARBA" id="ARBA00022676"/>
    </source>
</evidence>
<evidence type="ECO:0000256" key="5">
    <source>
        <dbReference type="ARBA" id="ARBA00047471"/>
    </source>
</evidence>
<feature type="domain" description="Glycosyltransferase subfamily 4-like N-terminal" evidence="8">
    <location>
        <begin position="90"/>
        <end position="194"/>
    </location>
</feature>
<dbReference type="Gene3D" id="3.90.1070.10">
    <property type="match status" value="1"/>
</dbReference>
<keyword evidence="10" id="KW-1185">Reference proteome</keyword>
<protein>
    <recommendedName>
        <fullName evidence="2">sucrose-phosphate synthase</fullName>
        <ecNumber evidence="2">2.4.1.14</ecNumber>
    </recommendedName>
</protein>
<feature type="domain" description="Sucrose phosphatase-like" evidence="7">
    <location>
        <begin position="422"/>
        <end position="652"/>
    </location>
</feature>
<dbReference type="SUPFAM" id="SSF53756">
    <property type="entry name" value="UDP-Glycosyltransferase/glycogen phosphorylase"/>
    <property type="match status" value="1"/>
</dbReference>
<dbReference type="NCBIfam" id="TIGR01484">
    <property type="entry name" value="HAD-SF-IIB"/>
    <property type="match status" value="1"/>
</dbReference>
<keyword evidence="9" id="KW-0378">Hydrolase</keyword>
<evidence type="ECO:0000313" key="10">
    <source>
        <dbReference type="Proteomes" id="UP001529369"/>
    </source>
</evidence>
<dbReference type="InterPro" id="IPR001296">
    <property type="entry name" value="Glyco_trans_1"/>
</dbReference>
<dbReference type="Gene3D" id="3.40.50.1000">
    <property type="entry name" value="HAD superfamily/HAD-like"/>
    <property type="match status" value="1"/>
</dbReference>
<feature type="domain" description="Glycosyl transferase family 1" evidence="6">
    <location>
        <begin position="224"/>
        <end position="397"/>
    </location>
</feature>
<keyword evidence="4" id="KW-0808">Transferase</keyword>
<dbReference type="Gene3D" id="3.40.50.2000">
    <property type="entry name" value="Glycogen Phosphorylase B"/>
    <property type="match status" value="3"/>
</dbReference>
<dbReference type="EC" id="2.4.1.14" evidence="2"/>
<dbReference type="GO" id="GO:0016787">
    <property type="term" value="F:hydrolase activity"/>
    <property type="evidence" value="ECO:0007669"/>
    <property type="project" value="UniProtKB-KW"/>
</dbReference>
<dbReference type="PANTHER" id="PTHR46039:SF5">
    <property type="entry name" value="SUCROSE-PHOSPHATE SYNTHASE 3-RELATED"/>
    <property type="match status" value="1"/>
</dbReference>
<evidence type="ECO:0000256" key="1">
    <source>
        <dbReference type="ARBA" id="ARBA00006530"/>
    </source>
</evidence>
<evidence type="ECO:0000259" key="6">
    <source>
        <dbReference type="Pfam" id="PF00534"/>
    </source>
</evidence>